<name>A0A0F9TW20_9ZZZZ</name>
<accession>A0A0F9TW20</accession>
<gene>
    <name evidence="1" type="ORF">LCGC14_0297620</name>
</gene>
<comment type="caution">
    <text evidence="1">The sequence shown here is derived from an EMBL/GenBank/DDBJ whole genome shotgun (WGS) entry which is preliminary data.</text>
</comment>
<evidence type="ECO:0000313" key="1">
    <source>
        <dbReference type="EMBL" id="KKN83524.1"/>
    </source>
</evidence>
<dbReference type="EMBL" id="LAZR01000183">
    <property type="protein sequence ID" value="KKN83524.1"/>
    <property type="molecule type" value="Genomic_DNA"/>
</dbReference>
<dbReference type="PROSITE" id="PS51257">
    <property type="entry name" value="PROKAR_LIPOPROTEIN"/>
    <property type="match status" value="1"/>
</dbReference>
<protein>
    <submittedName>
        <fullName evidence="1">Uncharacterized protein</fullName>
    </submittedName>
</protein>
<sequence length="182" mass="19395">MCKTLGCLILLLLVGCANFGDITKDFKAANPELSTIMVDEDNDGLADTAIVTKNGQMLIDPETGAPMEIPEVRAALDAAKATDNIVGLEIESWASLLVLLGVPGAGIGTLIGRKWGKIKPTQRATLLWSSLKEFIGSIEIARNGGTVEQKAEMTEKFGAISKQARDLLVDLKGELKKEEQAG</sequence>
<organism evidence="1">
    <name type="scientific">marine sediment metagenome</name>
    <dbReference type="NCBI Taxonomy" id="412755"/>
    <lineage>
        <taxon>unclassified sequences</taxon>
        <taxon>metagenomes</taxon>
        <taxon>ecological metagenomes</taxon>
    </lineage>
</organism>
<dbReference type="AlphaFoldDB" id="A0A0F9TW20"/>
<proteinExistence type="predicted"/>
<reference evidence="1" key="1">
    <citation type="journal article" date="2015" name="Nature">
        <title>Complex archaea that bridge the gap between prokaryotes and eukaryotes.</title>
        <authorList>
            <person name="Spang A."/>
            <person name="Saw J.H."/>
            <person name="Jorgensen S.L."/>
            <person name="Zaremba-Niedzwiedzka K."/>
            <person name="Martijn J."/>
            <person name="Lind A.E."/>
            <person name="van Eijk R."/>
            <person name="Schleper C."/>
            <person name="Guy L."/>
            <person name="Ettema T.J."/>
        </authorList>
    </citation>
    <scope>NUCLEOTIDE SEQUENCE</scope>
</reference>